<proteinExistence type="predicted"/>
<dbReference type="PROSITE" id="PS51257">
    <property type="entry name" value="PROKAR_LIPOPROTEIN"/>
    <property type="match status" value="1"/>
</dbReference>
<protein>
    <submittedName>
        <fullName evidence="1">Uncharacterized protein</fullName>
    </submittedName>
</protein>
<reference evidence="2" key="1">
    <citation type="journal article" date="2019" name="Int. J. Syst. Evol. Microbiol.">
        <title>The Global Catalogue of Microorganisms (GCM) 10K type strain sequencing project: providing services to taxonomists for standard genome sequencing and annotation.</title>
        <authorList>
            <consortium name="The Broad Institute Genomics Platform"/>
            <consortium name="The Broad Institute Genome Sequencing Center for Infectious Disease"/>
            <person name="Wu L."/>
            <person name="Ma J."/>
        </authorList>
    </citation>
    <scope>NUCLEOTIDE SEQUENCE [LARGE SCALE GENOMIC DNA]</scope>
    <source>
        <strain evidence="2">CGMCC 1.16031</strain>
    </source>
</reference>
<evidence type="ECO:0000313" key="1">
    <source>
        <dbReference type="EMBL" id="MFC6440792.1"/>
    </source>
</evidence>
<dbReference type="RefSeq" id="WP_131259805.1">
    <property type="nucleotide sequence ID" value="NZ_JBHSUS010000001.1"/>
</dbReference>
<accession>A0ABW1XNQ0</accession>
<keyword evidence="2" id="KW-1185">Reference proteome</keyword>
<dbReference type="Proteomes" id="UP001596364">
    <property type="component" value="Unassembled WGS sequence"/>
</dbReference>
<gene>
    <name evidence="1" type="ORF">ACFP85_11620</name>
</gene>
<evidence type="ECO:0000313" key="2">
    <source>
        <dbReference type="Proteomes" id="UP001596364"/>
    </source>
</evidence>
<organism evidence="1 2">
    <name type="scientific">Pseudobowmanella zhangzhouensis</name>
    <dbReference type="NCBI Taxonomy" id="1537679"/>
    <lineage>
        <taxon>Bacteria</taxon>
        <taxon>Pseudomonadati</taxon>
        <taxon>Pseudomonadota</taxon>
        <taxon>Gammaproteobacteria</taxon>
        <taxon>Alteromonadales</taxon>
        <taxon>Alteromonadaceae</taxon>
    </lineage>
</organism>
<sequence length="173" mass="19215">MKGKLPRIFAISCISALTACSNEAPTPPVCRTLDHLPPVSSPSAYCVVRIADRLLTVSAKQNQALRLPGGEIDPINEARCQVHQKVWQQTGFNAQIGELLRQNERAAYFHCDLQAGFSGAIEEFPVPGWVSDDVARITLSEPFQLNHQDWATPDEYVLMRDLFVQAKQPQDAD</sequence>
<dbReference type="EMBL" id="JBHSUS010000001">
    <property type="protein sequence ID" value="MFC6440792.1"/>
    <property type="molecule type" value="Genomic_DNA"/>
</dbReference>
<comment type="caution">
    <text evidence="1">The sequence shown here is derived from an EMBL/GenBank/DDBJ whole genome shotgun (WGS) entry which is preliminary data.</text>
</comment>
<name>A0ABW1XNQ0_9ALTE</name>